<feature type="region of interest" description="Disordered" evidence="1">
    <location>
        <begin position="80"/>
        <end position="105"/>
    </location>
</feature>
<accession>A0AAW1TMS2</accession>
<reference evidence="2 3" key="1">
    <citation type="submission" date="2023-03" db="EMBL/GenBank/DDBJ databases">
        <title>Genome insight into feeding habits of ladybird beetles.</title>
        <authorList>
            <person name="Li H.-S."/>
            <person name="Huang Y.-H."/>
            <person name="Pang H."/>
        </authorList>
    </citation>
    <scope>NUCLEOTIDE SEQUENCE [LARGE SCALE GENOMIC DNA]</scope>
    <source>
        <strain evidence="2">SYSU_2023b</strain>
        <tissue evidence="2">Whole body</tissue>
    </source>
</reference>
<evidence type="ECO:0000313" key="2">
    <source>
        <dbReference type="EMBL" id="KAK9871553.1"/>
    </source>
</evidence>
<evidence type="ECO:0000313" key="3">
    <source>
        <dbReference type="Proteomes" id="UP001431783"/>
    </source>
</evidence>
<dbReference type="AlphaFoldDB" id="A0AAW1TMS2"/>
<dbReference type="Proteomes" id="UP001431783">
    <property type="component" value="Unassembled WGS sequence"/>
</dbReference>
<feature type="region of interest" description="Disordered" evidence="1">
    <location>
        <begin position="151"/>
        <end position="172"/>
    </location>
</feature>
<protein>
    <submittedName>
        <fullName evidence="2">Uncharacterized protein</fullName>
    </submittedName>
</protein>
<dbReference type="EMBL" id="JARQZJ010000006">
    <property type="protein sequence ID" value="KAK9871553.1"/>
    <property type="molecule type" value="Genomic_DNA"/>
</dbReference>
<keyword evidence="3" id="KW-1185">Reference proteome</keyword>
<comment type="caution">
    <text evidence="2">The sequence shown here is derived from an EMBL/GenBank/DDBJ whole genome shotgun (WGS) entry which is preliminary data.</text>
</comment>
<name>A0AAW1TMS2_9CUCU</name>
<feature type="region of interest" description="Disordered" evidence="1">
    <location>
        <begin position="29"/>
        <end position="62"/>
    </location>
</feature>
<sequence length="209" mass="22944">MSFLNSLTEIVSNSVAGLSLSPKRFSLSRVDTTEGGSAGVTPGSRSNSGDSNTPGFPKVLPAPGASALVQRRKSTLECLVPTPPVRRPGSFRQPRSPKATPVERPSTFCTRRLSWPDIDHQIRSGVQDIDGSYFESFTALAWKQENQRQSAMKNAEVSASEPPPQESELGITPIDYTISQSEKDKLYVEMLYTIANTVRRMLLVVLVFR</sequence>
<feature type="compositionally biased region" description="Polar residues" evidence="1">
    <location>
        <begin position="43"/>
        <end position="54"/>
    </location>
</feature>
<organism evidence="2 3">
    <name type="scientific">Henosepilachna vigintioctopunctata</name>
    <dbReference type="NCBI Taxonomy" id="420089"/>
    <lineage>
        <taxon>Eukaryota</taxon>
        <taxon>Metazoa</taxon>
        <taxon>Ecdysozoa</taxon>
        <taxon>Arthropoda</taxon>
        <taxon>Hexapoda</taxon>
        <taxon>Insecta</taxon>
        <taxon>Pterygota</taxon>
        <taxon>Neoptera</taxon>
        <taxon>Endopterygota</taxon>
        <taxon>Coleoptera</taxon>
        <taxon>Polyphaga</taxon>
        <taxon>Cucujiformia</taxon>
        <taxon>Coccinelloidea</taxon>
        <taxon>Coccinellidae</taxon>
        <taxon>Epilachninae</taxon>
        <taxon>Epilachnini</taxon>
        <taxon>Henosepilachna</taxon>
    </lineage>
</organism>
<proteinExistence type="predicted"/>
<evidence type="ECO:0000256" key="1">
    <source>
        <dbReference type="SAM" id="MobiDB-lite"/>
    </source>
</evidence>
<gene>
    <name evidence="2" type="ORF">WA026_012931</name>
</gene>